<dbReference type="Pfam" id="PF02983">
    <property type="entry name" value="Pro_Al_protease"/>
    <property type="match status" value="1"/>
</dbReference>
<evidence type="ECO:0000313" key="12">
    <source>
        <dbReference type="EMBL" id="SDG37561.1"/>
    </source>
</evidence>
<dbReference type="GO" id="GO:0005576">
    <property type="term" value="C:extracellular region"/>
    <property type="evidence" value="ECO:0007669"/>
    <property type="project" value="InterPro"/>
</dbReference>
<evidence type="ECO:0000256" key="2">
    <source>
        <dbReference type="ARBA" id="ARBA00022670"/>
    </source>
</evidence>
<sequence>MRHVRRRIVRRGIRLSAVGGILLGGLMVTQAMATEPAGGTPAPGAHAAGSSVESAAARGAGLVSRLGTGRTAGTWIGADGRPVVAVTDAGAAGTVREAGARAEVVRHSMDELRSATKSLRTAPRVTGTAWSVDYTRNEVVVRADPTVSAGDWSRLTRLADSLGGRVRMERTKTEFTTRLNGAQPMFSTGGRCSAGYNVTDGQGSFILTAGHCGPKGAVWFADQGGATELGQTVSSRFPGNDFSLIRYGNGQSAGADTNVIAIGGGKGVRIAGAGDAAVGQRVFRSGSTSGLRDGKVTGLDATVNYPEGTVTGLIETDVCAEPGDSGGPLFSDGLALGVTSGGSGDCESGGTTFFQPLRTAMSALGVRLAGDGSGGKPSSAAAGAPEPSASASQGAVIAPGSANPGAVEQVGAGAAPSLAARLTDPGTVGPGLLVLAGSMVAWVAARYIRSERDREAYRRQYARSWS</sequence>
<dbReference type="Proteomes" id="UP001432161">
    <property type="component" value="Chromosome"/>
</dbReference>
<dbReference type="InterPro" id="IPR004236">
    <property type="entry name" value="Pept_S1_alpha_lytic"/>
</dbReference>
<accession>A0A1G7TQP6</accession>
<dbReference type="PROSITE" id="PS00134">
    <property type="entry name" value="TRYPSIN_HIS"/>
    <property type="match status" value="1"/>
</dbReference>
<dbReference type="InterPro" id="IPR009003">
    <property type="entry name" value="Peptidase_S1_PA"/>
</dbReference>
<evidence type="ECO:0000313" key="15">
    <source>
        <dbReference type="Proteomes" id="UP001432161"/>
    </source>
</evidence>
<evidence type="ECO:0000256" key="4">
    <source>
        <dbReference type="ARBA" id="ARBA00022801"/>
    </source>
</evidence>
<name>A0A1G7TQP6_9ACTN</name>
<dbReference type="InterPro" id="IPR043504">
    <property type="entry name" value="Peptidase_S1_PA_chymotrypsin"/>
</dbReference>
<feature type="region of interest" description="Disordered" evidence="8">
    <location>
        <begin position="368"/>
        <end position="402"/>
    </location>
</feature>
<protein>
    <submittedName>
        <fullName evidence="13">S1 family peptidase</fullName>
    </submittedName>
    <submittedName>
        <fullName evidence="12">Trypsin</fullName>
    </submittedName>
</protein>
<dbReference type="Pfam" id="PF00089">
    <property type="entry name" value="Trypsin"/>
    <property type="match status" value="1"/>
</dbReference>
<keyword evidence="15" id="KW-1185">Reference proteome</keyword>
<dbReference type="AlphaFoldDB" id="A0A1G7TQP6"/>
<dbReference type="InterPro" id="IPR033116">
    <property type="entry name" value="TRYPSIN_SER"/>
</dbReference>
<dbReference type="InterPro" id="IPR018114">
    <property type="entry name" value="TRYPSIN_HIS"/>
</dbReference>
<gene>
    <name evidence="13" type="ORF">OHN36_02130</name>
    <name evidence="12" type="ORF">SAMN05216260_118120</name>
</gene>
<feature type="domain" description="Peptidase S1A alpha-lytic prodomain" evidence="11">
    <location>
        <begin position="107"/>
        <end position="162"/>
    </location>
</feature>
<dbReference type="EMBL" id="CP108330">
    <property type="protein sequence ID" value="WUR36057.1"/>
    <property type="molecule type" value="Genomic_DNA"/>
</dbReference>
<evidence type="ECO:0000259" key="10">
    <source>
        <dbReference type="Pfam" id="PF00089"/>
    </source>
</evidence>
<dbReference type="GO" id="GO:0004252">
    <property type="term" value="F:serine-type endopeptidase activity"/>
    <property type="evidence" value="ECO:0007669"/>
    <property type="project" value="InterPro"/>
</dbReference>
<proteinExistence type="inferred from homology"/>
<dbReference type="CDD" id="cd21112">
    <property type="entry name" value="alphaLP-like"/>
    <property type="match status" value="1"/>
</dbReference>
<dbReference type="PROSITE" id="PS00135">
    <property type="entry name" value="TRYPSIN_SER"/>
    <property type="match status" value="1"/>
</dbReference>
<evidence type="ECO:0000256" key="1">
    <source>
        <dbReference type="ARBA" id="ARBA00007664"/>
    </source>
</evidence>
<organism evidence="12 14">
    <name type="scientific">Streptomyces griseoaurantiacus</name>
    <dbReference type="NCBI Taxonomy" id="68213"/>
    <lineage>
        <taxon>Bacteria</taxon>
        <taxon>Bacillati</taxon>
        <taxon>Actinomycetota</taxon>
        <taxon>Actinomycetes</taxon>
        <taxon>Kitasatosporales</taxon>
        <taxon>Streptomycetaceae</taxon>
        <taxon>Streptomyces</taxon>
        <taxon>Streptomyces aurantiacus group</taxon>
    </lineage>
</organism>
<evidence type="ECO:0000313" key="14">
    <source>
        <dbReference type="Proteomes" id="UP000198614"/>
    </source>
</evidence>
<evidence type="ECO:0000259" key="11">
    <source>
        <dbReference type="Pfam" id="PF02983"/>
    </source>
</evidence>
<evidence type="ECO:0000313" key="13">
    <source>
        <dbReference type="EMBL" id="WUR36057.1"/>
    </source>
</evidence>
<feature type="compositionally biased region" description="Low complexity" evidence="8">
    <location>
        <begin position="376"/>
        <end position="395"/>
    </location>
</feature>
<keyword evidence="5" id="KW-0720">Serine protease</keyword>
<keyword evidence="7" id="KW-1015">Disulfide bond</keyword>
<feature type="transmembrane region" description="Helical" evidence="9">
    <location>
        <begin position="428"/>
        <end position="448"/>
    </location>
</feature>
<evidence type="ECO:0000256" key="6">
    <source>
        <dbReference type="ARBA" id="ARBA00023145"/>
    </source>
</evidence>
<feature type="domain" description="Peptidase S1" evidence="10">
    <location>
        <begin position="204"/>
        <end position="359"/>
    </location>
</feature>
<dbReference type="Proteomes" id="UP000198614">
    <property type="component" value="Unassembled WGS sequence"/>
</dbReference>
<dbReference type="InterPro" id="IPR001316">
    <property type="entry name" value="Pept_S1A_streptogrisin"/>
</dbReference>
<evidence type="ECO:0000256" key="7">
    <source>
        <dbReference type="ARBA" id="ARBA00023157"/>
    </source>
</evidence>
<dbReference type="OrthoDB" id="8781117at2"/>
<dbReference type="Gene3D" id="2.40.10.10">
    <property type="entry name" value="Trypsin-like serine proteases"/>
    <property type="match status" value="2"/>
</dbReference>
<keyword evidence="4" id="KW-0378">Hydrolase</keyword>
<reference evidence="12 14" key="1">
    <citation type="submission" date="2016-10" db="EMBL/GenBank/DDBJ databases">
        <authorList>
            <person name="de Groot N.N."/>
        </authorList>
    </citation>
    <scope>NUCLEOTIDE SEQUENCE [LARGE SCALE GENOMIC DNA]</scope>
    <source>
        <strain evidence="12 14">CGMCC 4.1859</strain>
    </source>
</reference>
<evidence type="ECO:0000256" key="9">
    <source>
        <dbReference type="SAM" id="Phobius"/>
    </source>
</evidence>
<evidence type="ECO:0000256" key="5">
    <source>
        <dbReference type="ARBA" id="ARBA00022825"/>
    </source>
</evidence>
<dbReference type="EMBL" id="FNAX01000018">
    <property type="protein sequence ID" value="SDG37561.1"/>
    <property type="molecule type" value="Genomic_DNA"/>
</dbReference>
<keyword evidence="9" id="KW-0812">Transmembrane</keyword>
<dbReference type="PRINTS" id="PR00861">
    <property type="entry name" value="ALYTICPTASE"/>
</dbReference>
<keyword evidence="9" id="KW-1133">Transmembrane helix</keyword>
<dbReference type="SUPFAM" id="SSF50494">
    <property type="entry name" value="Trypsin-like serine proteases"/>
    <property type="match status" value="1"/>
</dbReference>
<reference evidence="13" key="2">
    <citation type="submission" date="2022-10" db="EMBL/GenBank/DDBJ databases">
        <title>The complete genomes of actinobacterial strains from the NBC collection.</title>
        <authorList>
            <person name="Joergensen T.S."/>
            <person name="Alvarez Arevalo M."/>
            <person name="Sterndorff E.B."/>
            <person name="Faurdal D."/>
            <person name="Vuksanovic O."/>
            <person name="Mourched A.-S."/>
            <person name="Charusanti P."/>
            <person name="Shaw S."/>
            <person name="Blin K."/>
            <person name="Weber T."/>
        </authorList>
    </citation>
    <scope>NUCLEOTIDE SEQUENCE</scope>
    <source>
        <strain evidence="13">NBC_00489</strain>
    </source>
</reference>
<keyword evidence="6" id="KW-0865">Zymogen</keyword>
<keyword evidence="3" id="KW-0732">Signal</keyword>
<keyword evidence="9" id="KW-0472">Membrane</keyword>
<comment type="similarity">
    <text evidence="1">Belongs to the peptidase S1 family.</text>
</comment>
<dbReference type="GO" id="GO:0006508">
    <property type="term" value="P:proteolysis"/>
    <property type="evidence" value="ECO:0007669"/>
    <property type="project" value="UniProtKB-KW"/>
</dbReference>
<keyword evidence="2" id="KW-0645">Protease</keyword>
<dbReference type="InterPro" id="IPR001254">
    <property type="entry name" value="Trypsin_dom"/>
</dbReference>
<evidence type="ECO:0000256" key="8">
    <source>
        <dbReference type="SAM" id="MobiDB-lite"/>
    </source>
</evidence>
<evidence type="ECO:0000256" key="3">
    <source>
        <dbReference type="ARBA" id="ARBA00022729"/>
    </source>
</evidence>